<name>A0AAW1Q1T2_9CHLO</name>
<feature type="repeat" description="WD" evidence="3">
    <location>
        <begin position="9"/>
        <end position="41"/>
    </location>
</feature>
<feature type="repeat" description="WD" evidence="3">
    <location>
        <begin position="176"/>
        <end position="200"/>
    </location>
</feature>
<accession>A0AAW1Q1T2</accession>
<dbReference type="PANTHER" id="PTHR22847">
    <property type="entry name" value="WD40 REPEAT PROTEIN"/>
    <property type="match status" value="1"/>
</dbReference>
<organism evidence="5 6">
    <name type="scientific">[Myrmecia] bisecta</name>
    <dbReference type="NCBI Taxonomy" id="41462"/>
    <lineage>
        <taxon>Eukaryota</taxon>
        <taxon>Viridiplantae</taxon>
        <taxon>Chlorophyta</taxon>
        <taxon>core chlorophytes</taxon>
        <taxon>Trebouxiophyceae</taxon>
        <taxon>Trebouxiales</taxon>
        <taxon>Trebouxiaceae</taxon>
        <taxon>Myrmecia</taxon>
    </lineage>
</organism>
<dbReference type="Gene3D" id="2.130.10.10">
    <property type="entry name" value="YVTN repeat-like/Quinoprotein amine dehydrogenase"/>
    <property type="match status" value="2"/>
</dbReference>
<proteinExistence type="predicted"/>
<evidence type="ECO:0000256" key="3">
    <source>
        <dbReference type="PROSITE-ProRule" id="PRU00221"/>
    </source>
</evidence>
<evidence type="ECO:0000256" key="1">
    <source>
        <dbReference type="ARBA" id="ARBA00022574"/>
    </source>
</evidence>
<evidence type="ECO:0000313" key="6">
    <source>
        <dbReference type="Proteomes" id="UP001489004"/>
    </source>
</evidence>
<comment type="caution">
    <text evidence="5">The sequence shown here is derived from an EMBL/GenBank/DDBJ whole genome shotgun (WGS) entry which is preliminary data.</text>
</comment>
<dbReference type="Proteomes" id="UP001489004">
    <property type="component" value="Unassembled WGS sequence"/>
</dbReference>
<dbReference type="EMBL" id="JALJOR010000007">
    <property type="protein sequence ID" value="KAK9814079.1"/>
    <property type="molecule type" value="Genomic_DNA"/>
</dbReference>
<dbReference type="GO" id="GO:1990234">
    <property type="term" value="C:transferase complex"/>
    <property type="evidence" value="ECO:0007669"/>
    <property type="project" value="UniProtKB-ARBA"/>
</dbReference>
<dbReference type="PANTHER" id="PTHR22847:SF637">
    <property type="entry name" value="WD REPEAT DOMAIN 5B"/>
    <property type="match status" value="1"/>
</dbReference>
<dbReference type="Pfam" id="PF00400">
    <property type="entry name" value="WD40"/>
    <property type="match status" value="5"/>
</dbReference>
<evidence type="ECO:0000256" key="4">
    <source>
        <dbReference type="SAM" id="MobiDB-lite"/>
    </source>
</evidence>
<evidence type="ECO:0000313" key="5">
    <source>
        <dbReference type="EMBL" id="KAK9814079.1"/>
    </source>
</evidence>
<dbReference type="InterPro" id="IPR015943">
    <property type="entry name" value="WD40/YVTN_repeat-like_dom_sf"/>
</dbReference>
<feature type="repeat" description="WD" evidence="3">
    <location>
        <begin position="54"/>
        <end position="86"/>
    </location>
</feature>
<feature type="compositionally biased region" description="Gly residues" evidence="4">
    <location>
        <begin position="90"/>
        <end position="100"/>
    </location>
</feature>
<sequence length="381" mass="39872">MDYDQAATLNGHQARIFDLSFQPQGAEWLASASEDETCRLWARNTNGYELAASLQGHSDAVLHVSWQARSQLLATASADTTVRLWDCPVTGGGAGPGQEQGGEPRPLGSLQGHPEEVYACEFAGDGRGDCMVTASTDSVYLWSLTGCTCLQRSGPAGPAANQAGGEVPERWQAAHIFALGWQPAGRLLAAACSDGAVRFWAAEGASLVPLEGQRIHRAIATGCAFSSDGVYLASVARDGGLCVQDVRTYQCVYQAHLANPASSCCHLPGQHMRWALATQDGSVQLLNIDGSDGWQQNIQSSSPQRELFCLAVAAEGTAIAAAGGVVASPVLAAQQTAASNPATGSKDDGVFDIPEGLLTCSAPRADAQSMTAYIDVWQHPA</sequence>
<dbReference type="PROSITE" id="PS50082">
    <property type="entry name" value="WD_REPEATS_2"/>
    <property type="match status" value="3"/>
</dbReference>
<dbReference type="PRINTS" id="PR00320">
    <property type="entry name" value="GPROTEINBRPT"/>
</dbReference>
<keyword evidence="2" id="KW-0677">Repeat</keyword>
<keyword evidence="6" id="KW-1185">Reference proteome</keyword>
<reference evidence="5 6" key="1">
    <citation type="journal article" date="2024" name="Nat. Commun.">
        <title>Phylogenomics reveals the evolutionary origins of lichenization in chlorophyte algae.</title>
        <authorList>
            <person name="Puginier C."/>
            <person name="Libourel C."/>
            <person name="Otte J."/>
            <person name="Skaloud P."/>
            <person name="Haon M."/>
            <person name="Grisel S."/>
            <person name="Petersen M."/>
            <person name="Berrin J.G."/>
            <person name="Delaux P.M."/>
            <person name="Dal Grande F."/>
            <person name="Keller J."/>
        </authorList>
    </citation>
    <scope>NUCLEOTIDE SEQUENCE [LARGE SCALE GENOMIC DNA]</scope>
    <source>
        <strain evidence="5 6">SAG 2043</strain>
    </source>
</reference>
<dbReference type="InterPro" id="IPR036322">
    <property type="entry name" value="WD40_repeat_dom_sf"/>
</dbReference>
<protein>
    <submittedName>
        <fullName evidence="5">Uncharacterized protein</fullName>
    </submittedName>
</protein>
<gene>
    <name evidence="5" type="ORF">WJX72_000364</name>
</gene>
<dbReference type="InterPro" id="IPR001680">
    <property type="entry name" value="WD40_rpt"/>
</dbReference>
<keyword evidence="1 3" id="KW-0853">WD repeat</keyword>
<dbReference type="SMART" id="SM00320">
    <property type="entry name" value="WD40"/>
    <property type="match status" value="5"/>
</dbReference>
<dbReference type="PROSITE" id="PS50294">
    <property type="entry name" value="WD_REPEATS_REGION"/>
    <property type="match status" value="2"/>
</dbReference>
<feature type="region of interest" description="Disordered" evidence="4">
    <location>
        <begin position="90"/>
        <end position="110"/>
    </location>
</feature>
<dbReference type="InterPro" id="IPR020472">
    <property type="entry name" value="WD40_PAC1"/>
</dbReference>
<dbReference type="AlphaFoldDB" id="A0AAW1Q1T2"/>
<dbReference type="SUPFAM" id="SSF50978">
    <property type="entry name" value="WD40 repeat-like"/>
    <property type="match status" value="1"/>
</dbReference>
<evidence type="ECO:0000256" key="2">
    <source>
        <dbReference type="ARBA" id="ARBA00022737"/>
    </source>
</evidence>